<feature type="domain" description="DNA2/NAM7 helicase-like C-terminal" evidence="3">
    <location>
        <begin position="1020"/>
        <end position="1194"/>
    </location>
</feature>
<evidence type="ECO:0000256" key="1">
    <source>
        <dbReference type="SAM" id="MobiDB-lite"/>
    </source>
</evidence>
<evidence type="ECO:0000313" key="4">
    <source>
        <dbReference type="EMBL" id="CCH02523.1"/>
    </source>
</evidence>
<gene>
    <name evidence="4" type="ORF">FAES_4524</name>
</gene>
<dbReference type="PANTHER" id="PTHR10887">
    <property type="entry name" value="DNA2/NAM7 HELICASE FAMILY"/>
    <property type="match status" value="1"/>
</dbReference>
<proteinExistence type="predicted"/>
<dbReference type="KEGG" id="fae:FAES_4524"/>
<dbReference type="eggNOG" id="COG1112">
    <property type="taxonomic scope" value="Bacteria"/>
</dbReference>
<evidence type="ECO:0000313" key="5">
    <source>
        <dbReference type="Proteomes" id="UP000011058"/>
    </source>
</evidence>
<dbReference type="Pfam" id="PF13087">
    <property type="entry name" value="AAA_12"/>
    <property type="match status" value="1"/>
</dbReference>
<sequence length="1323" mass="148463">MLFSAAVLRTYRRRLTNLSSRNRSLLLSSLPADQFVDLHEADFRLNKASFELIAALIARKANVPVCAITDPRDERSNTLSKRLRRLQRTDAFIEAERGTEDLYVGWPFVRGRFNDGTPVHGPLLFFPVHLATEGNQWRLVRRGDENALINQSMLLAYGYFNGIKLPDEWLSPDLDSFDKDPLVFRTQLYEWLKASPLAINFNPDTFTDTLLPFDRQSAKSLLELDGIGELKLIPEAVLGIFPQAGSFLVPDYDELLSEPTPGSLLPEDGEPEPPQSSSLIVDEGRRVAGPALLPLPIDASQETAVEAVRLGQSVVVQGPPGTGKSQLIANLMADAAARGQRVLLVCQKRAALDVVHQRLTDVGMAPFVALVHDFQNDRQALYAQLAEQIDAIDTYRSQSRSLDAVLLEREFDTESRRIDGLVRELQAFKTALFDTSVCGLSAKELYLTSTPQTEADAPDLSTVYRHFQFGTLTDFRDRLTNYLAYRQQLGHEHPFTDRVSFARFTGADIASLRLLITDAATYLPTFVQRAGTLLGDPAPGTLLNWTELTNRYVPQRATLDALAQTVADPLVWSVLSRVAAGSLPDSPTNTLADDLAALAAIEARGLLLGLVPNGMGERLRQGIEARQSLVKWLFYKDKAFLNDVSQANGLGTSLADLQTLESRWVNRQSWEARAQETGQQFAGTSWSGTPDSSRQPEQTKQRLGTLQQTVARAEAVWQTIRSTFPELERVIAQQPSGGSFGQVLSGLRLLLDEVHLSQSRWQTYLTSSQLTALAANPTGQANALQTALRTDADNLIEMDRLRDTFTTPERTVADQVRSVAAFDNALRLAWIDHLEQLYPELRSVSSLKMAQQETALQHSIQRQQQLTRAILLLKLREQTYRDLVINRLNNVVSFRELRHQVTKKRNVWPIRQVMSQYADEVFRLLPCWMASPESVSALFPMQRGLFDLVIFDEASQCFAENGLPALLRGKQVVVAGDSKQLRPSDLYRARIEDDATNAETTDEAVALEVESLLDLTAQYLPQVSLMGHYRSRSLDLIAFSNEHFYNDTLTLLPDFAEANRREPGIRYLHVPGQWQPTDRTNPIEAQAVLSLVNQLQTELPGRSIGVVTFNFQQQQLIQELWQEQGEPMPTAVRFVKNIENVQGDECDVIIFSVGYAPDERGRLSAQFGSLNAGGGENRLNVAITRARERIYIITSLLPAQLNVDATANDGPKLLKQYLHYALDVSEGRFRPHPKRVVGLQTGAGTLLKDKLAQSHPNWRPELPFADLTVRGNEPVIYEGLVLTDDDQYFQQTIKEAHAYRPFALQNRHWPYRRFWSRDVWRQA</sequence>
<dbReference type="InterPro" id="IPR047187">
    <property type="entry name" value="SF1_C_Upf1"/>
</dbReference>
<dbReference type="Pfam" id="PF13086">
    <property type="entry name" value="AAA_11"/>
    <property type="match status" value="2"/>
</dbReference>
<dbReference type="Proteomes" id="UP000011058">
    <property type="component" value="Chromosome"/>
</dbReference>
<feature type="region of interest" description="Disordered" evidence="1">
    <location>
        <begin position="677"/>
        <end position="702"/>
    </location>
</feature>
<dbReference type="HOGENOM" id="CLU_000788_4_0_10"/>
<name>I0KEH0_9BACT</name>
<dbReference type="RefSeq" id="WP_015333622.1">
    <property type="nucleotide sequence ID" value="NC_020054.1"/>
</dbReference>
<dbReference type="InterPro" id="IPR045055">
    <property type="entry name" value="DNA2/NAM7-like"/>
</dbReference>
<evidence type="ECO:0008006" key="6">
    <source>
        <dbReference type="Google" id="ProtNLM"/>
    </source>
</evidence>
<evidence type="ECO:0000259" key="2">
    <source>
        <dbReference type="Pfam" id="PF13086"/>
    </source>
</evidence>
<dbReference type="GO" id="GO:0004386">
    <property type="term" value="F:helicase activity"/>
    <property type="evidence" value="ECO:0007669"/>
    <property type="project" value="InterPro"/>
</dbReference>
<keyword evidence="5" id="KW-1185">Reference proteome</keyword>
<feature type="domain" description="DNA2/NAM7 helicase helicase" evidence="2">
    <location>
        <begin position="297"/>
        <end position="389"/>
    </location>
</feature>
<feature type="region of interest" description="Disordered" evidence="1">
    <location>
        <begin position="258"/>
        <end position="278"/>
    </location>
</feature>
<dbReference type="InterPro" id="IPR041677">
    <property type="entry name" value="DNA2/NAM7_AAA_11"/>
</dbReference>
<dbReference type="STRING" id="1166018.FAES_4524"/>
<dbReference type="InterPro" id="IPR041679">
    <property type="entry name" value="DNA2/NAM7-like_C"/>
</dbReference>
<dbReference type="Pfam" id="PF13195">
    <property type="entry name" value="DUF4011"/>
    <property type="match status" value="1"/>
</dbReference>
<dbReference type="InterPro" id="IPR025103">
    <property type="entry name" value="DUF4011"/>
</dbReference>
<dbReference type="OrthoDB" id="9757917at2"/>
<dbReference type="eggNOG" id="COG4942">
    <property type="taxonomic scope" value="Bacteria"/>
</dbReference>
<dbReference type="eggNOG" id="COG1643">
    <property type="taxonomic scope" value="Bacteria"/>
</dbReference>
<accession>I0KEH0</accession>
<dbReference type="CDD" id="cd18808">
    <property type="entry name" value="SF1_C_Upf1"/>
    <property type="match status" value="1"/>
</dbReference>
<dbReference type="Gene3D" id="3.40.50.300">
    <property type="entry name" value="P-loop containing nucleotide triphosphate hydrolases"/>
    <property type="match status" value="3"/>
</dbReference>
<evidence type="ECO:0000259" key="3">
    <source>
        <dbReference type="Pfam" id="PF13087"/>
    </source>
</evidence>
<dbReference type="InterPro" id="IPR027417">
    <property type="entry name" value="P-loop_NTPase"/>
</dbReference>
<reference evidence="4 5" key="1">
    <citation type="journal article" date="2012" name="J. Bacteriol.">
        <title>Genome Sequence of Fibrella aestuarina BUZ 2T, a Filamentous Marine Bacterium.</title>
        <authorList>
            <person name="Filippini M."/>
            <person name="Qi W."/>
            <person name="Blom J."/>
            <person name="Goesmann A."/>
            <person name="Smits T.H."/>
            <person name="Bagheri H.C."/>
        </authorList>
    </citation>
    <scope>NUCLEOTIDE SEQUENCE [LARGE SCALE GENOMIC DNA]</scope>
    <source>
        <strain evidence="5">BUZ 2T</strain>
    </source>
</reference>
<organism evidence="4 5">
    <name type="scientific">Fibrella aestuarina BUZ 2</name>
    <dbReference type="NCBI Taxonomy" id="1166018"/>
    <lineage>
        <taxon>Bacteria</taxon>
        <taxon>Pseudomonadati</taxon>
        <taxon>Bacteroidota</taxon>
        <taxon>Cytophagia</taxon>
        <taxon>Cytophagales</taxon>
        <taxon>Spirosomataceae</taxon>
        <taxon>Fibrella</taxon>
    </lineage>
</organism>
<dbReference type="PATRIC" id="fig|1166018.3.peg.1490"/>
<dbReference type="SUPFAM" id="SSF52540">
    <property type="entry name" value="P-loop containing nucleoside triphosphate hydrolases"/>
    <property type="match status" value="1"/>
</dbReference>
<feature type="domain" description="DNA2/NAM7 helicase helicase" evidence="2">
    <location>
        <begin position="942"/>
        <end position="983"/>
    </location>
</feature>
<dbReference type="EMBL" id="HE796683">
    <property type="protein sequence ID" value="CCH02523.1"/>
    <property type="molecule type" value="Genomic_DNA"/>
</dbReference>
<dbReference type="PANTHER" id="PTHR10887:SF530">
    <property type="entry name" value="SUPERFAMILY I DNA HELICASES"/>
    <property type="match status" value="1"/>
</dbReference>
<protein>
    <recommendedName>
        <fullName evidence="6">DUF4011 domain-containing protein</fullName>
    </recommendedName>
</protein>
<dbReference type="CDD" id="cd01983">
    <property type="entry name" value="SIMIBI"/>
    <property type="match status" value="1"/>
</dbReference>